<dbReference type="GO" id="GO:0016491">
    <property type="term" value="F:oxidoreductase activity"/>
    <property type="evidence" value="ECO:0007669"/>
    <property type="project" value="UniProtKB-KW"/>
</dbReference>
<sequence>MIFTFNVRMFKDDSRSTFSALAILFLFQVSYAVRVYYPDDPIGPNVTKNEDNVIGSRFGGWLSKKTKLGGLPFKHFDYRTSATYELKKNAFLSAPEDCTRECNGGPPKICYYHFTLELYTVLGRACQSCRPNATNSIKPHCQCVEADGVERGILTINRMLPGPSIQVCEGDKVVIDVENHLEGEEVSLHWHGILQKGTQYYDGAPFVTQCPIQQGNAFRYQWIANRGSHFYHSHSGLQKIDGLHGSIIVRQPANLDPNGNRYDFDLPTHVIFLSDWLHQDSSQRFPGLLRLNAGQLPNNILINGKGKFRNPATGSVTNITFTQFEVTAGKKYRFRLINSFATVCPAQLSIEGHDMLVIATDGEPVKPVTVNTIISFSGERYDFVINANRSGSYWIQVRGLGFCGNDRIQQLAILKYSDCPEQPESEPPTYDEGLPQGVVLNPLDAKCQQKRLDAICVSQLQNSYKLDPEILKKKADVKIFLPFKFFRYSPADLFKPNTYNRFLDAGNAVISLVDGISYMSPPAPLISQYDDNNPEQFCNGDEKPPECGANCMCTHKIDIPLNAIVEIVLVDEVQTPNLSHPFHLHGHTFNVIGIGRSPDKKVKKISLKHAIDLDKAGLLFRKFNVPPAKDTIAVPNNGYVVLRMRADNPGFWFFHCHFLFHIAVGMSLVLQVGERTDLPPIPVGFPTCGDHLPPISMEPYKI</sequence>
<dbReference type="PANTHER" id="PTHR11709:SF232">
    <property type="entry name" value="STRAW, ISOFORM G"/>
    <property type="match status" value="1"/>
</dbReference>
<feature type="domain" description="Plastocyanin-like" evidence="4">
    <location>
        <begin position="269"/>
        <end position="417"/>
    </location>
</feature>
<evidence type="ECO:0000313" key="7">
    <source>
        <dbReference type="EMBL" id="KAK9889606.1"/>
    </source>
</evidence>
<dbReference type="PROSITE" id="PS00080">
    <property type="entry name" value="MULTICOPPER_OXIDASE2"/>
    <property type="match status" value="1"/>
</dbReference>
<dbReference type="InterPro" id="IPR002355">
    <property type="entry name" value="Cu_oxidase_Cu_BS"/>
</dbReference>
<dbReference type="AlphaFoldDB" id="A0AAW1VBI3"/>
<dbReference type="CDD" id="cd13905">
    <property type="entry name" value="CuRO_3_tcLLC2_insect_like"/>
    <property type="match status" value="1"/>
</dbReference>
<dbReference type="InterPro" id="IPR011706">
    <property type="entry name" value="Cu-oxidase_C"/>
</dbReference>
<dbReference type="InterPro" id="IPR001117">
    <property type="entry name" value="Cu-oxidase_2nd"/>
</dbReference>
<dbReference type="InterPro" id="IPR011707">
    <property type="entry name" value="Cu-oxidase-like_N"/>
</dbReference>
<evidence type="ECO:0000256" key="1">
    <source>
        <dbReference type="ARBA" id="ARBA00010609"/>
    </source>
</evidence>
<dbReference type="Pfam" id="PF00394">
    <property type="entry name" value="Cu-oxidase"/>
    <property type="match status" value="1"/>
</dbReference>
<gene>
    <name evidence="7" type="ORF">WA026_006979</name>
</gene>
<dbReference type="Pfam" id="PF07732">
    <property type="entry name" value="Cu-oxidase_3"/>
    <property type="match status" value="1"/>
</dbReference>
<keyword evidence="8" id="KW-1185">Reference proteome</keyword>
<feature type="domain" description="Plastocyanin-like" evidence="5">
    <location>
        <begin position="519"/>
        <end position="673"/>
    </location>
</feature>
<dbReference type="SUPFAM" id="SSF49503">
    <property type="entry name" value="Cupredoxins"/>
    <property type="match status" value="3"/>
</dbReference>
<evidence type="ECO:0000259" key="5">
    <source>
        <dbReference type="Pfam" id="PF07731"/>
    </source>
</evidence>
<proteinExistence type="inferred from homology"/>
<dbReference type="GO" id="GO:0006826">
    <property type="term" value="P:iron ion transport"/>
    <property type="evidence" value="ECO:0007669"/>
    <property type="project" value="TreeGrafter"/>
</dbReference>
<reference evidence="7 8" key="1">
    <citation type="submission" date="2023-03" db="EMBL/GenBank/DDBJ databases">
        <title>Genome insight into feeding habits of ladybird beetles.</title>
        <authorList>
            <person name="Li H.-S."/>
            <person name="Huang Y.-H."/>
            <person name="Pang H."/>
        </authorList>
    </citation>
    <scope>NUCLEOTIDE SEQUENCE [LARGE SCALE GENOMIC DNA]</scope>
    <source>
        <strain evidence="7">SYSU_2023b</strain>
        <tissue evidence="7">Whole body</tissue>
    </source>
</reference>
<dbReference type="InterPro" id="IPR008972">
    <property type="entry name" value="Cupredoxin"/>
</dbReference>
<protein>
    <recommendedName>
        <fullName evidence="9">Laccase</fullName>
    </recommendedName>
</protein>
<dbReference type="PANTHER" id="PTHR11709">
    <property type="entry name" value="MULTI-COPPER OXIDASE"/>
    <property type="match status" value="1"/>
</dbReference>
<dbReference type="InterPro" id="IPR033138">
    <property type="entry name" value="Cu_oxidase_CS"/>
</dbReference>
<dbReference type="Pfam" id="PF07731">
    <property type="entry name" value="Cu-oxidase_2"/>
    <property type="match status" value="1"/>
</dbReference>
<evidence type="ECO:0008006" key="9">
    <source>
        <dbReference type="Google" id="ProtNLM"/>
    </source>
</evidence>
<dbReference type="FunFam" id="2.60.40.420:FF:000031">
    <property type="entry name" value="Laccase-2 isoform A"/>
    <property type="match status" value="1"/>
</dbReference>
<dbReference type="Gene3D" id="2.60.40.420">
    <property type="entry name" value="Cupredoxins - blue copper proteins"/>
    <property type="match status" value="3"/>
</dbReference>
<comment type="caution">
    <text evidence="7">The sequence shown here is derived from an EMBL/GenBank/DDBJ whole genome shotgun (WGS) entry which is preliminary data.</text>
</comment>
<keyword evidence="2" id="KW-0479">Metal-binding</keyword>
<dbReference type="InterPro" id="IPR045087">
    <property type="entry name" value="Cu-oxidase_fam"/>
</dbReference>
<name>A0AAW1VBI3_9CUCU</name>
<dbReference type="Proteomes" id="UP001431783">
    <property type="component" value="Unassembled WGS sequence"/>
</dbReference>
<feature type="domain" description="Plastocyanin-like" evidence="6">
    <location>
        <begin position="146"/>
        <end position="253"/>
    </location>
</feature>
<evidence type="ECO:0000256" key="3">
    <source>
        <dbReference type="ARBA" id="ARBA00023002"/>
    </source>
</evidence>
<dbReference type="PROSITE" id="PS00079">
    <property type="entry name" value="MULTICOPPER_OXIDASE1"/>
    <property type="match status" value="1"/>
</dbReference>
<dbReference type="CDD" id="cd13884">
    <property type="entry name" value="CuRO_2_tcLCC_insect_like"/>
    <property type="match status" value="1"/>
</dbReference>
<evidence type="ECO:0000259" key="6">
    <source>
        <dbReference type="Pfam" id="PF07732"/>
    </source>
</evidence>
<accession>A0AAW1VBI3</accession>
<keyword evidence="3" id="KW-0560">Oxidoreductase</keyword>
<evidence type="ECO:0000256" key="2">
    <source>
        <dbReference type="ARBA" id="ARBA00022723"/>
    </source>
</evidence>
<evidence type="ECO:0000259" key="4">
    <source>
        <dbReference type="Pfam" id="PF00394"/>
    </source>
</evidence>
<dbReference type="FunFam" id="2.60.40.420:FF:000045">
    <property type="entry name" value="Laccase 2"/>
    <property type="match status" value="1"/>
</dbReference>
<dbReference type="CDD" id="cd13858">
    <property type="entry name" value="CuRO_1_tcLCC2_insect_like"/>
    <property type="match status" value="1"/>
</dbReference>
<evidence type="ECO:0000313" key="8">
    <source>
        <dbReference type="Proteomes" id="UP001431783"/>
    </source>
</evidence>
<dbReference type="GO" id="GO:0005886">
    <property type="term" value="C:plasma membrane"/>
    <property type="evidence" value="ECO:0007669"/>
    <property type="project" value="TreeGrafter"/>
</dbReference>
<comment type="similarity">
    <text evidence="1">Belongs to the multicopper oxidase family.</text>
</comment>
<dbReference type="EMBL" id="JARQZJ010000123">
    <property type="protein sequence ID" value="KAK9889606.1"/>
    <property type="molecule type" value="Genomic_DNA"/>
</dbReference>
<dbReference type="GO" id="GO:0005507">
    <property type="term" value="F:copper ion binding"/>
    <property type="evidence" value="ECO:0007669"/>
    <property type="project" value="InterPro"/>
</dbReference>
<organism evidence="7 8">
    <name type="scientific">Henosepilachna vigintioctopunctata</name>
    <dbReference type="NCBI Taxonomy" id="420089"/>
    <lineage>
        <taxon>Eukaryota</taxon>
        <taxon>Metazoa</taxon>
        <taxon>Ecdysozoa</taxon>
        <taxon>Arthropoda</taxon>
        <taxon>Hexapoda</taxon>
        <taxon>Insecta</taxon>
        <taxon>Pterygota</taxon>
        <taxon>Neoptera</taxon>
        <taxon>Endopterygota</taxon>
        <taxon>Coleoptera</taxon>
        <taxon>Polyphaga</taxon>
        <taxon>Cucujiformia</taxon>
        <taxon>Coccinelloidea</taxon>
        <taxon>Coccinellidae</taxon>
        <taxon>Epilachninae</taxon>
        <taxon>Epilachnini</taxon>
        <taxon>Henosepilachna</taxon>
    </lineage>
</organism>